<evidence type="ECO:0000313" key="4">
    <source>
        <dbReference type="EMBL" id="MEQ2261498.1"/>
    </source>
</evidence>
<gene>
    <name evidence="4" type="ORF">XENORESO_011198</name>
</gene>
<comment type="similarity">
    <text evidence="2">Belongs to the hexokinase family.</text>
</comment>
<dbReference type="InterPro" id="IPR043129">
    <property type="entry name" value="ATPase_NBD"/>
</dbReference>
<keyword evidence="2" id="KW-0808">Transferase</keyword>
<dbReference type="EC" id="2.7.1.-" evidence="2"/>
<proteinExistence type="inferred from homology"/>
<evidence type="ECO:0000259" key="3">
    <source>
        <dbReference type="Pfam" id="PF03727"/>
    </source>
</evidence>
<dbReference type="SUPFAM" id="SSF53067">
    <property type="entry name" value="Actin-like ATPase domain"/>
    <property type="match status" value="1"/>
</dbReference>
<keyword evidence="2" id="KW-0324">Glycolysis</keyword>
<evidence type="ECO:0000256" key="1">
    <source>
        <dbReference type="ARBA" id="ARBA00004888"/>
    </source>
</evidence>
<dbReference type="InterPro" id="IPR022673">
    <property type="entry name" value="Hexokinase_C"/>
</dbReference>
<dbReference type="PRINTS" id="PR00475">
    <property type="entry name" value="HEXOKINASE"/>
</dbReference>
<accession>A0ABV0VW74</accession>
<dbReference type="Pfam" id="PF03727">
    <property type="entry name" value="Hexokinase_2"/>
    <property type="match status" value="1"/>
</dbReference>
<dbReference type="PROSITE" id="PS51748">
    <property type="entry name" value="HEXOKINASE_2"/>
    <property type="match status" value="1"/>
</dbReference>
<keyword evidence="5" id="KW-1185">Reference proteome</keyword>
<dbReference type="Proteomes" id="UP001444071">
    <property type="component" value="Unassembled WGS sequence"/>
</dbReference>
<dbReference type="EMBL" id="JAHRIM010013464">
    <property type="protein sequence ID" value="MEQ2261498.1"/>
    <property type="molecule type" value="Genomic_DNA"/>
</dbReference>
<reference evidence="4 5" key="1">
    <citation type="submission" date="2021-06" db="EMBL/GenBank/DDBJ databases">
        <authorList>
            <person name="Palmer J.M."/>
        </authorList>
    </citation>
    <scope>NUCLEOTIDE SEQUENCE [LARGE SCALE GENOMIC DNA]</scope>
    <source>
        <strain evidence="4 5">XR_2019</strain>
        <tissue evidence="4">Muscle</tissue>
    </source>
</reference>
<evidence type="ECO:0000313" key="5">
    <source>
        <dbReference type="Proteomes" id="UP001444071"/>
    </source>
</evidence>
<comment type="pathway">
    <text evidence="1">Carbohydrate degradation; glycolysis; D-glyceraldehyde 3-phosphate and glycerone phosphate from D-glucose: step 1/4.</text>
</comment>
<keyword evidence="2" id="KW-0067">ATP-binding</keyword>
<protein>
    <recommendedName>
        <fullName evidence="2">Phosphotransferase</fullName>
        <ecNumber evidence="2">2.7.1.-</ecNumber>
    </recommendedName>
</protein>
<name>A0ABV0VW74_9TELE</name>
<dbReference type="PANTHER" id="PTHR19443:SF84">
    <property type="entry name" value="PHOSPHOTRANSFERASE"/>
    <property type="match status" value="1"/>
</dbReference>
<dbReference type="InterPro" id="IPR001312">
    <property type="entry name" value="Hexokinase"/>
</dbReference>
<dbReference type="Gene3D" id="3.40.367.20">
    <property type="match status" value="1"/>
</dbReference>
<organism evidence="4 5">
    <name type="scientific">Xenotaenia resolanae</name>
    <dbReference type="NCBI Taxonomy" id="208358"/>
    <lineage>
        <taxon>Eukaryota</taxon>
        <taxon>Metazoa</taxon>
        <taxon>Chordata</taxon>
        <taxon>Craniata</taxon>
        <taxon>Vertebrata</taxon>
        <taxon>Euteleostomi</taxon>
        <taxon>Actinopterygii</taxon>
        <taxon>Neopterygii</taxon>
        <taxon>Teleostei</taxon>
        <taxon>Neoteleostei</taxon>
        <taxon>Acanthomorphata</taxon>
        <taxon>Ovalentaria</taxon>
        <taxon>Atherinomorphae</taxon>
        <taxon>Cyprinodontiformes</taxon>
        <taxon>Goodeidae</taxon>
        <taxon>Xenotaenia</taxon>
    </lineage>
</organism>
<sequence>MVNDTVGTMMSCGYWDRSCEIGMIIGTGTNACYMEEMKNVKRVEGEDGRMCINTEWGGFGDDGSLGDILTEFDKVVDKTSINPGVHIFEKMISGMYLGEVVRLVLIKLTEEKLLFKGEASAALLAPGKFETRFISEIEEPDSGLENAQQIMTKLNLKWDLVDARVVRLVCDTISSRSARLCAAALATIANRIRLNRGLDYLKTTVGVDGTVYRKHPNFSEELQAAVRLLAPKCDIKFLVSEDGSGKGAAMVTAVARRLALQSRLLEDSDGEENGEDE</sequence>
<feature type="domain" description="Hexokinase C-terminal" evidence="3">
    <location>
        <begin position="20"/>
        <end position="254"/>
    </location>
</feature>
<comment type="caution">
    <text evidence="4">The sequence shown here is derived from an EMBL/GenBank/DDBJ whole genome shotgun (WGS) entry which is preliminary data.</text>
</comment>
<keyword evidence="2" id="KW-0418">Kinase</keyword>
<dbReference type="PANTHER" id="PTHR19443">
    <property type="entry name" value="HEXOKINASE"/>
    <property type="match status" value="1"/>
</dbReference>
<keyword evidence="2" id="KW-0547">Nucleotide-binding</keyword>
<evidence type="ECO:0000256" key="2">
    <source>
        <dbReference type="RuleBase" id="RU362007"/>
    </source>
</evidence>